<dbReference type="EMBL" id="BOON01000007">
    <property type="protein sequence ID" value="GII21446.1"/>
    <property type="molecule type" value="Genomic_DNA"/>
</dbReference>
<dbReference type="SUPFAM" id="SSF54631">
    <property type="entry name" value="CBS-domain pair"/>
    <property type="match status" value="1"/>
</dbReference>
<reference evidence="4" key="1">
    <citation type="submission" date="2021-01" db="EMBL/GenBank/DDBJ databases">
        <title>Whole genome shotgun sequence of Planosporangium mesophilum NBRC 109066.</title>
        <authorList>
            <person name="Komaki H."/>
            <person name="Tamura T."/>
        </authorList>
    </citation>
    <scope>NUCLEOTIDE SEQUENCE</scope>
    <source>
        <strain evidence="4">NBRC 109066</strain>
    </source>
</reference>
<keyword evidence="1 2" id="KW-0129">CBS domain</keyword>
<dbReference type="AlphaFoldDB" id="A0A8J3TA26"/>
<dbReference type="Gene3D" id="3.10.580.10">
    <property type="entry name" value="CBS-domain"/>
    <property type="match status" value="1"/>
</dbReference>
<gene>
    <name evidence="4" type="ORF">Pme01_10430</name>
</gene>
<dbReference type="PROSITE" id="PS51371">
    <property type="entry name" value="CBS"/>
    <property type="match status" value="2"/>
</dbReference>
<proteinExistence type="predicted"/>
<dbReference type="PANTHER" id="PTHR43080">
    <property type="entry name" value="CBS DOMAIN-CONTAINING PROTEIN CBSX3, MITOCHONDRIAL"/>
    <property type="match status" value="1"/>
</dbReference>
<protein>
    <recommendedName>
        <fullName evidence="3">CBS domain-containing protein</fullName>
    </recommendedName>
</protein>
<dbReference type="InterPro" id="IPR046342">
    <property type="entry name" value="CBS_dom_sf"/>
</dbReference>
<name>A0A8J3TA26_9ACTN</name>
<evidence type="ECO:0000256" key="1">
    <source>
        <dbReference type="ARBA" id="ARBA00023122"/>
    </source>
</evidence>
<comment type="caution">
    <text evidence="4">The sequence shown here is derived from an EMBL/GenBank/DDBJ whole genome shotgun (WGS) entry which is preliminary data.</text>
</comment>
<evidence type="ECO:0000313" key="5">
    <source>
        <dbReference type="Proteomes" id="UP000599074"/>
    </source>
</evidence>
<dbReference type="InterPro" id="IPR000644">
    <property type="entry name" value="CBS_dom"/>
</dbReference>
<dbReference type="Proteomes" id="UP000599074">
    <property type="component" value="Unassembled WGS sequence"/>
</dbReference>
<feature type="domain" description="CBS" evidence="3">
    <location>
        <begin position="1"/>
        <end position="58"/>
    </location>
</feature>
<accession>A0A8J3TA26</accession>
<dbReference type="CDD" id="cd04586">
    <property type="entry name" value="CBS_pair_BON_assoc"/>
    <property type="match status" value="1"/>
</dbReference>
<feature type="domain" description="CBS" evidence="3">
    <location>
        <begin position="84"/>
        <end position="140"/>
    </location>
</feature>
<dbReference type="Pfam" id="PF00571">
    <property type="entry name" value="CBS"/>
    <property type="match status" value="2"/>
</dbReference>
<dbReference type="PANTHER" id="PTHR43080:SF29">
    <property type="entry name" value="OS02G0818000 PROTEIN"/>
    <property type="match status" value="1"/>
</dbReference>
<evidence type="ECO:0000259" key="3">
    <source>
        <dbReference type="PROSITE" id="PS51371"/>
    </source>
</evidence>
<keyword evidence="5" id="KW-1185">Reference proteome</keyword>
<evidence type="ECO:0000256" key="2">
    <source>
        <dbReference type="PROSITE-ProRule" id="PRU00703"/>
    </source>
</evidence>
<organism evidence="4 5">
    <name type="scientific">Planosporangium mesophilum</name>
    <dbReference type="NCBI Taxonomy" id="689768"/>
    <lineage>
        <taxon>Bacteria</taxon>
        <taxon>Bacillati</taxon>
        <taxon>Actinomycetota</taxon>
        <taxon>Actinomycetes</taxon>
        <taxon>Micromonosporales</taxon>
        <taxon>Micromonosporaceae</taxon>
        <taxon>Planosporangium</taxon>
    </lineage>
</organism>
<dbReference type="InterPro" id="IPR051257">
    <property type="entry name" value="Diverse_CBS-Domain"/>
</dbReference>
<evidence type="ECO:0000313" key="4">
    <source>
        <dbReference type="EMBL" id="GII21446.1"/>
    </source>
</evidence>
<sequence>MTDMVVAVREQAGYREIVDALVWYGVSAVPVIDADDRVVGVVSETDVVPKMVFDGDDPRARLFGRGRRRTANHDASGDTAAELMSSPAVTIGPDASIVEAARLMEAESIKRLPVVGDEGRLAGIVSRRDLLRGCLMPDAVTAGDEPRRRPDVADRSSRYIFEAGL</sequence>
<dbReference type="SMART" id="SM00116">
    <property type="entry name" value="CBS"/>
    <property type="match status" value="2"/>
</dbReference>